<dbReference type="EMBL" id="JBAHYK010001959">
    <property type="protein sequence ID" value="KAL0566251.1"/>
    <property type="molecule type" value="Genomic_DNA"/>
</dbReference>
<comment type="caution">
    <text evidence="2">The sequence shown here is derived from an EMBL/GenBank/DDBJ whole genome shotgun (WGS) entry which is preliminary data.</text>
</comment>
<accession>A0ABR3ETQ1</accession>
<reference evidence="2 3" key="1">
    <citation type="submission" date="2024-02" db="EMBL/GenBank/DDBJ databases">
        <title>A draft genome for the cacao thread blight pathogen Marasmius crinis-equi.</title>
        <authorList>
            <person name="Cohen S.P."/>
            <person name="Baruah I.K."/>
            <person name="Amoako-Attah I."/>
            <person name="Bukari Y."/>
            <person name="Meinhardt L.W."/>
            <person name="Bailey B.A."/>
        </authorList>
    </citation>
    <scope>NUCLEOTIDE SEQUENCE [LARGE SCALE GENOMIC DNA]</scope>
    <source>
        <strain evidence="2 3">GH-76</strain>
    </source>
</reference>
<feature type="region of interest" description="Disordered" evidence="1">
    <location>
        <begin position="162"/>
        <end position="182"/>
    </location>
</feature>
<organism evidence="2 3">
    <name type="scientific">Marasmius crinis-equi</name>
    <dbReference type="NCBI Taxonomy" id="585013"/>
    <lineage>
        <taxon>Eukaryota</taxon>
        <taxon>Fungi</taxon>
        <taxon>Dikarya</taxon>
        <taxon>Basidiomycota</taxon>
        <taxon>Agaricomycotina</taxon>
        <taxon>Agaricomycetes</taxon>
        <taxon>Agaricomycetidae</taxon>
        <taxon>Agaricales</taxon>
        <taxon>Marasmiineae</taxon>
        <taxon>Marasmiaceae</taxon>
        <taxon>Marasmius</taxon>
    </lineage>
</organism>
<feature type="compositionally biased region" description="Polar residues" evidence="1">
    <location>
        <begin position="163"/>
        <end position="174"/>
    </location>
</feature>
<protein>
    <submittedName>
        <fullName evidence="2">Uncharacterized protein</fullName>
    </submittedName>
</protein>
<dbReference type="Proteomes" id="UP001465976">
    <property type="component" value="Unassembled WGS sequence"/>
</dbReference>
<feature type="region of interest" description="Disordered" evidence="1">
    <location>
        <begin position="1"/>
        <end position="29"/>
    </location>
</feature>
<gene>
    <name evidence="2" type="ORF">V5O48_015767</name>
</gene>
<feature type="compositionally biased region" description="Basic and acidic residues" evidence="1">
    <location>
        <begin position="1"/>
        <end position="12"/>
    </location>
</feature>
<evidence type="ECO:0000313" key="2">
    <source>
        <dbReference type="EMBL" id="KAL0566251.1"/>
    </source>
</evidence>
<proteinExistence type="predicted"/>
<evidence type="ECO:0000256" key="1">
    <source>
        <dbReference type="SAM" id="MobiDB-lite"/>
    </source>
</evidence>
<evidence type="ECO:0000313" key="3">
    <source>
        <dbReference type="Proteomes" id="UP001465976"/>
    </source>
</evidence>
<keyword evidence="3" id="KW-1185">Reference proteome</keyword>
<sequence length="218" mass="24905">MGQVECADRAVGEEAGTQIPETGSPQHCPHNTVAPVPVPMDKLFFLDVDDEIWQDVGLTDEWDLDKLPPWLADGQEQDAMQQWFVEEWSVILDAIERTVHPDLKYLLELQREHLLQLCVRWHHHVGHIVPSAWVPEWGPSDEELNRPSENMTVELLQKEHWLDTNTTPSAQAGQSLEGYDDEDEEEEVGIAYDEVDLHTIETFDLVAHADQYPVIDIA</sequence>
<name>A0ABR3ETQ1_9AGAR</name>